<dbReference type="PANTHER" id="PTHR43441">
    <property type="entry name" value="RIBOSOMAL-PROTEIN-SERINE ACETYLTRANSFERASE"/>
    <property type="match status" value="1"/>
</dbReference>
<dbReference type="Gene3D" id="3.40.630.30">
    <property type="match status" value="1"/>
</dbReference>
<reference evidence="2 3" key="1">
    <citation type="submission" date="2017-04" db="EMBL/GenBank/DDBJ databases">
        <authorList>
            <person name="Afonso C.L."/>
            <person name="Miller P.J."/>
            <person name="Scott M.A."/>
            <person name="Spackman E."/>
            <person name="Goraichik I."/>
            <person name="Dimitrov K.M."/>
            <person name="Suarez D.L."/>
            <person name="Swayne D.E."/>
        </authorList>
    </citation>
    <scope>NUCLEOTIDE SEQUENCE [LARGE SCALE GENOMIC DNA]</scope>
    <source>
        <strain evidence="2 3">DSM 43828</strain>
    </source>
</reference>
<proteinExistence type="predicted"/>
<sequence>MPFLLKPTLPAGSLSAHTQPILEIDDRLTLRPWREDDAPVARAAFSCPEIQHWHTRRIDSDAEALEWVARWDTGWRDETEANWAIARDDQAIGQVGLRGIDLMSAVAEVAYWLLPEARGAGVTAPAVRVAAKWCFDTVGFHRLFLKHSQANMASCRVATRAGFAPEGTLRGAMLHMDGFHDGHLHARLRTDEGNDDGSA</sequence>
<dbReference type="GO" id="GO:1990189">
    <property type="term" value="F:protein N-terminal-serine acetyltransferase activity"/>
    <property type="evidence" value="ECO:0007669"/>
    <property type="project" value="TreeGrafter"/>
</dbReference>
<dbReference type="GO" id="GO:0008999">
    <property type="term" value="F:protein-N-terminal-alanine acetyltransferase activity"/>
    <property type="evidence" value="ECO:0007669"/>
    <property type="project" value="TreeGrafter"/>
</dbReference>
<dbReference type="RefSeq" id="WP_033382903.1">
    <property type="nucleotide sequence ID" value="NZ_FWXV01000005.1"/>
</dbReference>
<dbReference type="Proteomes" id="UP000192674">
    <property type="component" value="Unassembled WGS sequence"/>
</dbReference>
<evidence type="ECO:0000313" key="3">
    <source>
        <dbReference type="Proteomes" id="UP000192674"/>
    </source>
</evidence>
<gene>
    <name evidence="2" type="ORF">SAMN05661093_05995</name>
</gene>
<keyword evidence="2" id="KW-0808">Transferase</keyword>
<dbReference type="PANTHER" id="PTHR43441:SF10">
    <property type="entry name" value="ACETYLTRANSFERASE"/>
    <property type="match status" value="1"/>
</dbReference>
<dbReference type="EMBL" id="FWXV01000005">
    <property type="protein sequence ID" value="SMD18974.1"/>
    <property type="molecule type" value="Genomic_DNA"/>
</dbReference>
<evidence type="ECO:0000259" key="1">
    <source>
        <dbReference type="PROSITE" id="PS51186"/>
    </source>
</evidence>
<dbReference type="SUPFAM" id="SSF55729">
    <property type="entry name" value="Acyl-CoA N-acyltransferases (Nat)"/>
    <property type="match status" value="1"/>
</dbReference>
<dbReference type="PROSITE" id="PS51186">
    <property type="entry name" value="GNAT"/>
    <property type="match status" value="1"/>
</dbReference>
<dbReference type="GO" id="GO:0005737">
    <property type="term" value="C:cytoplasm"/>
    <property type="evidence" value="ECO:0007669"/>
    <property type="project" value="TreeGrafter"/>
</dbReference>
<keyword evidence="3" id="KW-1185">Reference proteome</keyword>
<dbReference type="InterPro" id="IPR051908">
    <property type="entry name" value="Ribosomal_N-acetyltransferase"/>
</dbReference>
<protein>
    <submittedName>
        <fullName evidence="2">Protein N-acetyltransferase, RimJ/RimL family</fullName>
    </submittedName>
</protein>
<dbReference type="OrthoDB" id="2061990at2"/>
<dbReference type="InterPro" id="IPR016181">
    <property type="entry name" value="Acyl_CoA_acyltransferase"/>
</dbReference>
<dbReference type="InterPro" id="IPR000182">
    <property type="entry name" value="GNAT_dom"/>
</dbReference>
<dbReference type="Pfam" id="PF13302">
    <property type="entry name" value="Acetyltransf_3"/>
    <property type="match status" value="1"/>
</dbReference>
<organism evidence="2 3">
    <name type="scientific">Kibdelosporangium aridum</name>
    <dbReference type="NCBI Taxonomy" id="2030"/>
    <lineage>
        <taxon>Bacteria</taxon>
        <taxon>Bacillati</taxon>
        <taxon>Actinomycetota</taxon>
        <taxon>Actinomycetes</taxon>
        <taxon>Pseudonocardiales</taxon>
        <taxon>Pseudonocardiaceae</taxon>
        <taxon>Kibdelosporangium</taxon>
    </lineage>
</organism>
<dbReference type="AlphaFoldDB" id="A0A1W2FAU5"/>
<accession>A0A1W2FAU5</accession>
<feature type="domain" description="N-acetyltransferase" evidence="1">
    <location>
        <begin position="28"/>
        <end position="191"/>
    </location>
</feature>
<name>A0A1W2FAU5_KIBAR</name>
<evidence type="ECO:0000313" key="2">
    <source>
        <dbReference type="EMBL" id="SMD18974.1"/>
    </source>
</evidence>